<feature type="compositionally biased region" description="Polar residues" evidence="1">
    <location>
        <begin position="237"/>
        <end position="250"/>
    </location>
</feature>
<feature type="compositionally biased region" description="Basic and acidic residues" evidence="1">
    <location>
        <begin position="469"/>
        <end position="485"/>
    </location>
</feature>
<proteinExistence type="predicted"/>
<feature type="region of interest" description="Disordered" evidence="1">
    <location>
        <begin position="90"/>
        <end position="438"/>
    </location>
</feature>
<feature type="region of interest" description="Disordered" evidence="1">
    <location>
        <begin position="469"/>
        <end position="566"/>
    </location>
</feature>
<reference evidence="2" key="1">
    <citation type="submission" date="2022-07" db="EMBL/GenBank/DDBJ databases">
        <title>Fungi with potential for degradation of polypropylene.</title>
        <authorList>
            <person name="Gostincar C."/>
        </authorList>
    </citation>
    <scope>NUCLEOTIDE SEQUENCE</scope>
    <source>
        <strain evidence="2">EXF-13287</strain>
    </source>
</reference>
<dbReference type="Proteomes" id="UP001174691">
    <property type="component" value="Unassembled WGS sequence"/>
</dbReference>
<feature type="compositionally biased region" description="Basic and acidic residues" evidence="1">
    <location>
        <begin position="196"/>
        <end position="209"/>
    </location>
</feature>
<keyword evidence="3" id="KW-1185">Reference proteome</keyword>
<comment type="caution">
    <text evidence="2">The sequence shown here is derived from an EMBL/GenBank/DDBJ whole genome shotgun (WGS) entry which is preliminary data.</text>
</comment>
<sequence length="769" mass="84299">MDGVAEVAKKVRRVAERVLPGRPHHLTLNPNRKYAPPSGFWFTGQSSRLQYLTNLSDADRGMLLTVPFFEIMDEPETANPVKAVLQGEAKKKMSMKDYKARKKSLSPTDNDATAKADTKQAVPVDVSAAKEKDKSQEARPKETNGHPIVKPEKARPESNGERTALPSKSEAKNPTTQDTRKRPPDADENNPPQKKPKAEDTTSRPDLAGDSRSSTQRSREVPKDKPAPRGTMDAKASTPSQAANGRLQVSSEKDRDLSSPRSTIMVNGAWSRAGSSTSTPRKGDRPDVPKPNIPPLLSPPFQMDVGEGVPSPRKKPAGKPPLKGVIPPGHSRNNSANKPAIPDLLSPIHIGFDDDRDSSTKKLHEKIKAKLPPSSKPPKRPKSLIPPLLSPTLPPIVEEDLARNPPPKAIPISEVATAVTSGTKTTKPLAGPKIRPGDSNVRSRIVVLKYKKPLKARVQAILSLPSKSRREALRKERSASEERTPPARKRPLPAAETASEVPAKRSRPSAEVLPSKPAAPTTPLKHSATSMMRVLSNTSQANTPGDSTHLTPGAAERPPTSSESLDPAILARSAAQRERYAKHNKLGSTLKHKKDALVGKNRAPTSISDAENKRAAALHFEMVLSYMIAFRALNVSRQLERKPLNLEMWESLLPHFQELRMRTHRSRPLTALAAQIHALCLEEYCHAFTGLDEKVAGTVFHRWVRYAKKRREVWEEGRVLTEKVDEGKMRVSLGPWTSVEDAVGAALLVMRRWAGAEGVDWKAELEVPA</sequence>
<gene>
    <name evidence="2" type="ORF">NKR19_g814</name>
</gene>
<feature type="compositionally biased region" description="Basic and acidic residues" evidence="1">
    <location>
        <begin position="351"/>
        <end position="368"/>
    </location>
</feature>
<feature type="compositionally biased region" description="Polar residues" evidence="1">
    <location>
        <begin position="527"/>
        <end position="550"/>
    </location>
</feature>
<feature type="compositionally biased region" description="Basic and acidic residues" evidence="1">
    <location>
        <begin position="217"/>
        <end position="227"/>
    </location>
</feature>
<dbReference type="EMBL" id="JANBVN010000007">
    <property type="protein sequence ID" value="KAJ9165018.1"/>
    <property type="molecule type" value="Genomic_DNA"/>
</dbReference>
<name>A0AA38W1E5_9PEZI</name>
<evidence type="ECO:0000313" key="3">
    <source>
        <dbReference type="Proteomes" id="UP001174691"/>
    </source>
</evidence>
<evidence type="ECO:0000256" key="1">
    <source>
        <dbReference type="SAM" id="MobiDB-lite"/>
    </source>
</evidence>
<organism evidence="2 3">
    <name type="scientific">Coniochaeta hoffmannii</name>
    <dbReference type="NCBI Taxonomy" id="91930"/>
    <lineage>
        <taxon>Eukaryota</taxon>
        <taxon>Fungi</taxon>
        <taxon>Dikarya</taxon>
        <taxon>Ascomycota</taxon>
        <taxon>Pezizomycotina</taxon>
        <taxon>Sordariomycetes</taxon>
        <taxon>Sordariomycetidae</taxon>
        <taxon>Coniochaetales</taxon>
        <taxon>Coniochaetaceae</taxon>
        <taxon>Coniochaeta</taxon>
    </lineage>
</organism>
<feature type="compositionally biased region" description="Pro residues" evidence="1">
    <location>
        <begin position="289"/>
        <end position="298"/>
    </location>
</feature>
<feature type="compositionally biased region" description="Basic and acidic residues" evidence="1">
    <location>
        <begin position="128"/>
        <end position="160"/>
    </location>
</feature>
<accession>A0AA38W1E5</accession>
<dbReference type="AlphaFoldDB" id="A0AA38W1E5"/>
<evidence type="ECO:0000313" key="2">
    <source>
        <dbReference type="EMBL" id="KAJ9165018.1"/>
    </source>
</evidence>
<protein>
    <submittedName>
        <fullName evidence="2">Uncharacterized protein</fullName>
    </submittedName>
</protein>